<accession>A0A2J6RKD8</accession>
<dbReference type="AlphaFoldDB" id="A0A2J6RKD8"/>
<evidence type="ECO:0000313" key="2">
    <source>
        <dbReference type="Proteomes" id="UP000235786"/>
    </source>
</evidence>
<sequence length="200" mass="22517">MPRNPTAQSHNCHPPTVVSVIIHNHSHRCSCPFAASIAELYWRRRYAFRFRISDLRHFSSKCSTICDAMLVTCLAAVTCGRLNFHPMHRTFFFFHSPSSNHDLHHQRPAFSTAPPLTHVRAKTSCPARYLDPACMHFIDLPFRLRPEQLEFSYASSPYGIFGPGVPASSSAASGERAHLRDAGGRCTAWRFCVLPHLTAI</sequence>
<reference evidence="1 2" key="1">
    <citation type="submission" date="2016-04" db="EMBL/GenBank/DDBJ databases">
        <title>A degradative enzymes factory behind the ericoid mycorrhizal symbiosis.</title>
        <authorList>
            <consortium name="DOE Joint Genome Institute"/>
            <person name="Martino E."/>
            <person name="Morin E."/>
            <person name="Grelet G."/>
            <person name="Kuo A."/>
            <person name="Kohler A."/>
            <person name="Daghino S."/>
            <person name="Barry K."/>
            <person name="Choi C."/>
            <person name="Cichocki N."/>
            <person name="Clum A."/>
            <person name="Copeland A."/>
            <person name="Hainaut M."/>
            <person name="Haridas S."/>
            <person name="Labutti K."/>
            <person name="Lindquist E."/>
            <person name="Lipzen A."/>
            <person name="Khouja H.-R."/>
            <person name="Murat C."/>
            <person name="Ohm R."/>
            <person name="Olson A."/>
            <person name="Spatafora J."/>
            <person name="Veneault-Fourrey C."/>
            <person name="Henrissat B."/>
            <person name="Grigoriev I."/>
            <person name="Martin F."/>
            <person name="Perotto S."/>
        </authorList>
    </citation>
    <scope>NUCLEOTIDE SEQUENCE [LARGE SCALE GENOMIC DNA]</scope>
    <source>
        <strain evidence="1 2">F</strain>
    </source>
</reference>
<dbReference type="EMBL" id="KZ613947">
    <property type="protein sequence ID" value="PMD38975.1"/>
    <property type="molecule type" value="Genomic_DNA"/>
</dbReference>
<dbReference type="Proteomes" id="UP000235786">
    <property type="component" value="Unassembled WGS sequence"/>
</dbReference>
<organism evidence="1 2">
    <name type="scientific">Hyaloscypha variabilis (strain UAMH 11265 / GT02V1 / F)</name>
    <name type="common">Meliniomyces variabilis</name>
    <dbReference type="NCBI Taxonomy" id="1149755"/>
    <lineage>
        <taxon>Eukaryota</taxon>
        <taxon>Fungi</taxon>
        <taxon>Dikarya</taxon>
        <taxon>Ascomycota</taxon>
        <taxon>Pezizomycotina</taxon>
        <taxon>Leotiomycetes</taxon>
        <taxon>Helotiales</taxon>
        <taxon>Hyaloscyphaceae</taxon>
        <taxon>Hyaloscypha</taxon>
        <taxon>Hyaloscypha variabilis</taxon>
    </lineage>
</organism>
<gene>
    <name evidence="1" type="ORF">L207DRAFT_48688</name>
</gene>
<proteinExistence type="predicted"/>
<name>A0A2J6RKD8_HYAVF</name>
<protein>
    <submittedName>
        <fullName evidence="1">Uncharacterized protein</fullName>
    </submittedName>
</protein>
<keyword evidence="2" id="KW-1185">Reference proteome</keyword>
<evidence type="ECO:0000313" key="1">
    <source>
        <dbReference type="EMBL" id="PMD38975.1"/>
    </source>
</evidence>